<reference evidence="3" key="1">
    <citation type="journal article" date="2019" name="Int. J. Syst. Evol. Microbiol.">
        <title>The Global Catalogue of Microorganisms (GCM) 10K type strain sequencing project: providing services to taxonomists for standard genome sequencing and annotation.</title>
        <authorList>
            <consortium name="The Broad Institute Genomics Platform"/>
            <consortium name="The Broad Institute Genome Sequencing Center for Infectious Disease"/>
            <person name="Wu L."/>
            <person name="Ma J."/>
        </authorList>
    </citation>
    <scope>NUCLEOTIDE SEQUENCE [LARGE SCALE GENOMIC DNA]</scope>
    <source>
        <strain evidence="3">CGMCC 4.7198</strain>
    </source>
</reference>
<name>A0ABW2VEV7_9ACTN</name>
<comment type="caution">
    <text evidence="2">The sequence shown here is derived from an EMBL/GenBank/DDBJ whole genome shotgun (WGS) entry which is preliminary data.</text>
</comment>
<dbReference type="InterPro" id="IPR015943">
    <property type="entry name" value="WD40/YVTN_repeat-like_dom_sf"/>
</dbReference>
<dbReference type="SUPFAM" id="SSF50998">
    <property type="entry name" value="Quinoprotein alcohol dehydrogenase-like"/>
    <property type="match status" value="1"/>
</dbReference>
<dbReference type="InterPro" id="IPR002372">
    <property type="entry name" value="PQQ_rpt_dom"/>
</dbReference>
<organism evidence="2 3">
    <name type="scientific">Streptomyces lutosisoli</name>
    <dbReference type="NCBI Taxonomy" id="2665721"/>
    <lineage>
        <taxon>Bacteria</taxon>
        <taxon>Bacillati</taxon>
        <taxon>Actinomycetota</taxon>
        <taxon>Actinomycetes</taxon>
        <taxon>Kitasatosporales</taxon>
        <taxon>Streptomycetaceae</taxon>
        <taxon>Streptomyces</taxon>
    </lineage>
</organism>
<gene>
    <name evidence="2" type="ORF">ACFQZP_12825</name>
</gene>
<dbReference type="Gene3D" id="2.130.10.10">
    <property type="entry name" value="YVTN repeat-like/Quinoprotein amine dehydrogenase"/>
    <property type="match status" value="1"/>
</dbReference>
<dbReference type="EMBL" id="JBHTEC010000001">
    <property type="protein sequence ID" value="MFD0282557.1"/>
    <property type="molecule type" value="Genomic_DNA"/>
</dbReference>
<accession>A0ABW2VEV7</accession>
<sequence>MDEDGVPEPVWGGTSARPWWRRGPASAPRLWRIGREKGDPGAPLGAWAVAGTLALARFDRVQACGLTTGEPLWTWRPPGDEVIAHVSQDSPDGVGVVLHVPRHDGGDSHAEQVCLTGLDLGTGKVAWSRRQRADGLGSVDGHARGVALGGGRIATVRTPAADTEPTIRVLNARTGTVQWERPLPGDWGNASVLAARPVVVSAVGREEGGPHRLHVVSQDAEQTIELATSHEGFGPHTAVVGDTLAVELVPPHCDDQEDEGSELRAFSGATGEFLWRWHSTYGRTVFPLAHRGCLVVLNGYGDRATVLDPADGHVVAERALPGYSHRALLAASGDCLAVICTATRPNHRVRVFRWR</sequence>
<dbReference type="RefSeq" id="WP_381300900.1">
    <property type="nucleotide sequence ID" value="NZ_JBHTEC010000001.1"/>
</dbReference>
<evidence type="ECO:0000259" key="1">
    <source>
        <dbReference type="Pfam" id="PF13360"/>
    </source>
</evidence>
<dbReference type="InterPro" id="IPR011047">
    <property type="entry name" value="Quinoprotein_ADH-like_sf"/>
</dbReference>
<evidence type="ECO:0000313" key="3">
    <source>
        <dbReference type="Proteomes" id="UP001596957"/>
    </source>
</evidence>
<dbReference type="Pfam" id="PF13360">
    <property type="entry name" value="PQQ_2"/>
    <property type="match status" value="1"/>
</dbReference>
<protein>
    <submittedName>
        <fullName evidence="2">PQQ-binding-like beta-propeller repeat protein</fullName>
    </submittedName>
</protein>
<proteinExistence type="predicted"/>
<keyword evidence="3" id="KW-1185">Reference proteome</keyword>
<dbReference type="Proteomes" id="UP001596957">
    <property type="component" value="Unassembled WGS sequence"/>
</dbReference>
<evidence type="ECO:0000313" key="2">
    <source>
        <dbReference type="EMBL" id="MFD0282557.1"/>
    </source>
</evidence>
<feature type="domain" description="Pyrrolo-quinoline quinone repeat" evidence="1">
    <location>
        <begin position="29"/>
        <end position="224"/>
    </location>
</feature>